<reference evidence="3" key="4">
    <citation type="submission" date="2017-11" db="EMBL/GenBank/DDBJ databases">
        <title>Complete genome sequence of Serratia sp. ATCC 39006.</title>
        <authorList>
            <person name="Hampton H.G."/>
            <person name="Jackson S.A."/>
            <person name="Jauregui R."/>
            <person name="Poulter G.T.M."/>
            <person name="Salmond G.P.C."/>
            <person name="Fineran P.C."/>
        </authorList>
    </citation>
    <scope>NUCLEOTIDE SEQUENCE</scope>
    <source>
        <strain evidence="3">ATCC 39006</strain>
    </source>
</reference>
<evidence type="ECO:0000313" key="2">
    <source>
        <dbReference type="EMBL" id="AUG99590.1"/>
    </source>
</evidence>
<gene>
    <name evidence="2" type="ORF">CWC46_07000</name>
    <name evidence="3" type="ORF">Ser39006_007005</name>
</gene>
<evidence type="ECO:0000313" key="3">
    <source>
        <dbReference type="EMBL" id="AUH03908.1"/>
    </source>
</evidence>
<dbReference type="KEGG" id="serq:CWC46_07000"/>
<dbReference type="RefSeq" id="WP_021017585.1">
    <property type="nucleotide sequence ID" value="NZ_CP025084.1"/>
</dbReference>
<keyword evidence="4" id="KW-1185">Reference proteome</keyword>
<reference evidence="3" key="2">
    <citation type="submission" date="2013-09" db="EMBL/GenBank/DDBJ databases">
        <authorList>
            <person name="Wang G."/>
            <person name="Yang Y."/>
            <person name="Su Y."/>
        </authorList>
    </citation>
    <scope>NUCLEOTIDE SEQUENCE</scope>
    <source>
        <strain evidence="3">ATCC 39006</strain>
    </source>
</reference>
<keyword evidence="1" id="KW-0732">Signal</keyword>
<dbReference type="Proteomes" id="UP000017700">
    <property type="component" value="Chromosome"/>
</dbReference>
<dbReference type="Proteomes" id="UP000233778">
    <property type="component" value="Chromosome"/>
</dbReference>
<organism evidence="3 4">
    <name type="scientific">Serratia sp. (strain ATCC 39006)</name>
    <name type="common">Prodigiosinella confusarubida</name>
    <dbReference type="NCBI Taxonomy" id="104623"/>
    <lineage>
        <taxon>Bacteria</taxon>
        <taxon>Pseudomonadati</taxon>
        <taxon>Pseudomonadota</taxon>
        <taxon>Gammaproteobacteria</taxon>
        <taxon>Enterobacterales</taxon>
        <taxon>Pectobacteriaceae</taxon>
        <taxon>Prodigiosinella</taxon>
    </lineage>
</organism>
<dbReference type="STRING" id="104623.Ser39006_04329"/>
<feature type="signal peptide" evidence="1">
    <location>
        <begin position="1"/>
        <end position="20"/>
    </location>
</feature>
<feature type="chain" id="PRO_5036318105" evidence="1">
    <location>
        <begin position="21"/>
        <end position="89"/>
    </location>
</feature>
<dbReference type="EMBL" id="CP025085">
    <property type="protein sequence ID" value="AUG99590.1"/>
    <property type="molecule type" value="Genomic_DNA"/>
</dbReference>
<evidence type="ECO:0000256" key="1">
    <source>
        <dbReference type="SAM" id="SignalP"/>
    </source>
</evidence>
<accession>A0A2I5T4U4</accession>
<dbReference type="AlphaFoldDB" id="A0A2I5T4U4"/>
<dbReference type="KEGG" id="sera:Ser39006_007005"/>
<protein>
    <submittedName>
        <fullName evidence="3">Uncharacterized protein</fullName>
    </submittedName>
</protein>
<dbReference type="OrthoDB" id="6432538at2"/>
<reference evidence="3 4" key="1">
    <citation type="journal article" date="2013" name="Genome Announc.">
        <title>Draft genome sequence of Serratia sp. strain ATCC 39006, a model bacterium for analysis of the biosynthesis and regulation of prodigiosin, a carbapenem, and gas vesicles.</title>
        <authorList>
            <person name="Fineran P.C."/>
            <person name="Iglesias Cans M.C."/>
            <person name="Ramsay J.P."/>
            <person name="Wilf N.M."/>
            <person name="Cossyleon D."/>
            <person name="McNeil M.B."/>
            <person name="Williamson N.R."/>
            <person name="Monson R.E."/>
            <person name="Becher S.A."/>
            <person name="Stanton J.A."/>
            <person name="Brugger K."/>
            <person name="Brown S.D."/>
            <person name="Salmond G.P."/>
        </authorList>
    </citation>
    <scope>NUCLEOTIDE SEQUENCE [LARGE SCALE GENOMIC DNA]</scope>
    <source>
        <strain evidence="3">ATCC 39006</strain>
        <strain evidence="4">ATCC 39006 / SC 11482</strain>
    </source>
</reference>
<evidence type="ECO:0000313" key="4">
    <source>
        <dbReference type="Proteomes" id="UP000017700"/>
    </source>
</evidence>
<evidence type="ECO:0000313" key="5">
    <source>
        <dbReference type="Proteomes" id="UP000233778"/>
    </source>
</evidence>
<name>A0A2I5T4U4_SERS3</name>
<dbReference type="EMBL" id="CP025084">
    <property type="protein sequence ID" value="AUH03908.1"/>
    <property type="molecule type" value="Genomic_DNA"/>
</dbReference>
<reference evidence="2 5" key="3">
    <citation type="submission" date="2017-11" db="EMBL/GenBank/DDBJ databases">
        <title>Complete genome sequence of Serratia sp. ATCC 39006 LacA.</title>
        <authorList>
            <person name="Hampton H.G."/>
            <person name="Jackson S.A."/>
            <person name="Jauregui R."/>
            <person name="Poulter G.T.M."/>
            <person name="Salmond G.P.C."/>
            <person name="Fineran P.C."/>
        </authorList>
    </citation>
    <scope>NUCLEOTIDE SEQUENCE [LARGE SCALE GENOMIC DNA]</scope>
    <source>
        <strain evidence="2 5">ATCC 39006</strain>
    </source>
</reference>
<sequence>MKQAITIFVLSVIVAGYVSAASTSSAPCRSTAWNDWVESQVKTQNKEIGSTSWQQQVEQQLRSTSKKETWPTKNSVLWCIMVQKKLAAQ</sequence>
<proteinExistence type="predicted"/>